<keyword evidence="2" id="KW-1185">Reference proteome</keyword>
<organism evidence="1 2">
    <name type="scientific">Sporosarcina contaminans</name>
    <dbReference type="NCBI Taxonomy" id="633403"/>
    <lineage>
        <taxon>Bacteria</taxon>
        <taxon>Bacillati</taxon>
        <taxon>Bacillota</taxon>
        <taxon>Bacilli</taxon>
        <taxon>Bacillales</taxon>
        <taxon>Caryophanaceae</taxon>
        <taxon>Sporosarcina</taxon>
    </lineage>
</organism>
<protein>
    <recommendedName>
        <fullName evidence="3">DUF885 domain-containing protein</fullName>
    </recommendedName>
</protein>
<proteinExistence type="predicted"/>
<dbReference type="Proteomes" id="UP001597231">
    <property type="component" value="Unassembled WGS sequence"/>
</dbReference>
<reference evidence="2" key="1">
    <citation type="journal article" date="2019" name="Int. J. Syst. Evol. Microbiol.">
        <title>The Global Catalogue of Microorganisms (GCM) 10K type strain sequencing project: providing services to taxonomists for standard genome sequencing and annotation.</title>
        <authorList>
            <consortium name="The Broad Institute Genomics Platform"/>
            <consortium name="The Broad Institute Genome Sequencing Center for Infectious Disease"/>
            <person name="Wu L."/>
            <person name="Ma J."/>
        </authorList>
    </citation>
    <scope>NUCLEOTIDE SEQUENCE [LARGE SCALE GENOMIC DNA]</scope>
    <source>
        <strain evidence="2">CCUG 53915</strain>
    </source>
</reference>
<accession>A0ABW3TYJ2</accession>
<gene>
    <name evidence="1" type="ORF">ACFQ38_10770</name>
</gene>
<dbReference type="EMBL" id="JBHTLT010000048">
    <property type="protein sequence ID" value="MFD1205582.1"/>
    <property type="molecule type" value="Genomic_DNA"/>
</dbReference>
<sequence>MKSIVYEEKDFLLGDKFVRIVQGFDHLFKQMTNESTSREEALNSEGIVPVNLTTLKPETYTSLEDVYEDLVQLQHEYRTIQDERRRFYMNKQIESIKNLVLWKKKDLNNFLSRVRGFLFVNDNPFTSDQCANLHEELQTHFKSIGLRGDLESNYGQWTASRHVPLDEIESVLNELLYKAKERVVEKMFPEVEDIHIKVKIVHDVPYSAYCDYVNETMIINGDLDYTYESLKHLTTHEVFPGHTTHLYVREQAYLRGEVPADAALVITNSASSPSFEGIGDNGLQFIDWMTTDHDRIADTVQRIKSVAGMNSSYMLNELNRPEHEVRKFLRSFAFGQKEWIDSRMRFISHPLRAPFIYAYYRGYEGVKEAYKRISDSQKKEFYYYLYENMLTAEELRLYG</sequence>
<dbReference type="RefSeq" id="WP_381480788.1">
    <property type="nucleotide sequence ID" value="NZ_JBHTLT010000048.1"/>
</dbReference>
<evidence type="ECO:0000313" key="1">
    <source>
        <dbReference type="EMBL" id="MFD1205582.1"/>
    </source>
</evidence>
<comment type="caution">
    <text evidence="1">The sequence shown here is derived from an EMBL/GenBank/DDBJ whole genome shotgun (WGS) entry which is preliminary data.</text>
</comment>
<name>A0ABW3TYJ2_9BACL</name>
<evidence type="ECO:0008006" key="3">
    <source>
        <dbReference type="Google" id="ProtNLM"/>
    </source>
</evidence>
<evidence type="ECO:0000313" key="2">
    <source>
        <dbReference type="Proteomes" id="UP001597231"/>
    </source>
</evidence>